<dbReference type="Pfam" id="PF01464">
    <property type="entry name" value="SLT"/>
    <property type="match status" value="1"/>
</dbReference>
<keyword evidence="7" id="KW-1185">Reference proteome</keyword>
<keyword evidence="4" id="KW-0998">Cell outer membrane</keyword>
<accession>A0ABY4VCS6</accession>
<dbReference type="InterPro" id="IPR008258">
    <property type="entry name" value="Transglycosylase_SLT_dom_1"/>
</dbReference>
<dbReference type="SUPFAM" id="SSF53850">
    <property type="entry name" value="Periplasmic binding protein-like II"/>
    <property type="match status" value="2"/>
</dbReference>
<keyword evidence="4" id="KW-0472">Membrane</keyword>
<organism evidence="6 7">
    <name type="scientific">Microbulbifer variabilis</name>
    <dbReference type="NCBI Taxonomy" id="266805"/>
    <lineage>
        <taxon>Bacteria</taxon>
        <taxon>Pseudomonadati</taxon>
        <taxon>Pseudomonadota</taxon>
        <taxon>Gammaproteobacteria</taxon>
        <taxon>Cellvibrionales</taxon>
        <taxon>Microbulbiferaceae</taxon>
        <taxon>Microbulbifer</taxon>
    </lineage>
</organism>
<feature type="domain" description="Solute-binding protein family 3/N-terminal" evidence="5">
    <location>
        <begin position="290"/>
        <end position="523"/>
    </location>
</feature>
<gene>
    <name evidence="6" type="ORF">MJO52_19475</name>
</gene>
<evidence type="ECO:0000256" key="1">
    <source>
        <dbReference type="ARBA" id="ARBA00004339"/>
    </source>
</evidence>
<dbReference type="SMART" id="SM00062">
    <property type="entry name" value="PBPb"/>
    <property type="match status" value="2"/>
</dbReference>
<dbReference type="Proteomes" id="UP001055658">
    <property type="component" value="Chromosome"/>
</dbReference>
<dbReference type="Gene3D" id="1.10.530.10">
    <property type="match status" value="1"/>
</dbReference>
<evidence type="ECO:0000313" key="6">
    <source>
        <dbReference type="EMBL" id="USD21216.1"/>
    </source>
</evidence>
<dbReference type="CDD" id="cd13403">
    <property type="entry name" value="MLTF-like"/>
    <property type="match status" value="1"/>
</dbReference>
<proteinExistence type="inferred from homology"/>
<comment type="subcellular location">
    <subcellularLocation>
        <location evidence="1">Cell outer membrane</location>
        <topology evidence="1">Peripheral membrane protein</topology>
    </subcellularLocation>
</comment>
<comment type="similarity">
    <text evidence="2">Belongs to the bacterial solute-binding protein 3 family.</text>
</comment>
<dbReference type="InterPro" id="IPR023346">
    <property type="entry name" value="Lysozyme-like_dom_sf"/>
</dbReference>
<dbReference type="InterPro" id="IPR001638">
    <property type="entry name" value="Solute-binding_3/MltF_N"/>
</dbReference>
<evidence type="ECO:0000313" key="7">
    <source>
        <dbReference type="Proteomes" id="UP001055658"/>
    </source>
</evidence>
<evidence type="ECO:0000256" key="2">
    <source>
        <dbReference type="ARBA" id="ARBA00010333"/>
    </source>
</evidence>
<dbReference type="PANTHER" id="PTHR35936:SF32">
    <property type="entry name" value="MEMBRANE-BOUND LYTIC MUREIN TRANSGLYCOSYLASE F"/>
    <property type="match status" value="1"/>
</dbReference>
<dbReference type="PANTHER" id="PTHR35936">
    <property type="entry name" value="MEMBRANE-BOUND LYTIC MUREIN TRANSGLYCOSYLASE F"/>
    <property type="match status" value="1"/>
</dbReference>
<feature type="domain" description="Solute-binding protein family 3/N-terminal" evidence="5">
    <location>
        <begin position="70"/>
        <end position="286"/>
    </location>
</feature>
<reference evidence="6" key="1">
    <citation type="submission" date="2022-02" db="EMBL/GenBank/DDBJ databases">
        <title>Coral-associated bacteria.</title>
        <authorList>
            <person name="Tang K."/>
            <person name="Wang X."/>
        </authorList>
    </citation>
    <scope>NUCLEOTIDE SEQUENCE</scope>
    <source>
        <strain evidence="6">SCSIO 43006</strain>
    </source>
</reference>
<dbReference type="RefSeq" id="WP_252083616.1">
    <property type="nucleotide sequence ID" value="NZ_CP092418.1"/>
</dbReference>
<evidence type="ECO:0000256" key="3">
    <source>
        <dbReference type="ARBA" id="ARBA00022729"/>
    </source>
</evidence>
<dbReference type="Pfam" id="PF00497">
    <property type="entry name" value="SBP_bac_3"/>
    <property type="match status" value="2"/>
</dbReference>
<dbReference type="EMBL" id="CP092418">
    <property type="protein sequence ID" value="USD21216.1"/>
    <property type="molecule type" value="Genomic_DNA"/>
</dbReference>
<dbReference type="CDD" id="cd01009">
    <property type="entry name" value="PBP2_YfhD_N"/>
    <property type="match status" value="1"/>
</dbReference>
<protein>
    <submittedName>
        <fullName evidence="6">Transporter substrate-binding domain-containing protein</fullName>
    </submittedName>
</protein>
<dbReference type="Gene3D" id="3.40.190.10">
    <property type="entry name" value="Periplasmic binding protein-like II"/>
    <property type="match status" value="4"/>
</dbReference>
<name>A0ABY4VCS6_9GAMM</name>
<sequence>MHKKIVAITFLIVALMCSVSCEKRSSQQVESQQVEPQQVVAEPTKEPEIVFANYPELGDLPALQERGILRLLATRGPEEDALPRSGLPQGEWRELAEKFAYSRNLRPQWVYVDNFSGLVPALAEGRGDVIATNFSRTAKRRSQVAFTRPLQTVNELVITLRDLNSPLQEVAVRRGSAYAETLSEDTDQAYKVTLLDGAVANSALLDAVVAGKYQATVMDSNLADALLPDYPQLAASDQLESSRDIAWAVRLNATELRRELNEFLTAELVLAGQNSNKMMRDWKGILADGTLRVLTRNHPASYFIWRGELMGFDYDLLKKFARDHKLRLSMVVPDADMDLADALQAGMGDMIASSLTITEMRRKQGLVFTRPYLEVTEQLIAPSKDISLQGDVPLEQMLSGKMVAVNPQTSYRESLSEMVVLQQEQGIAPLQISEQLGATTEYLIDAVAQGLFPYTIADSHLVAIESTYRDDFRVVAELPSVREIAWAVRADQSQLLGKLNNFLNKHDRDLFFNVTYNKYFKEKKRILRHQENRLRSSSDSLSPYDPIVHKYTDKTDRDWRMVVAQMYQESQFNPRARSFAGAQGLMQVLPRTARQLGVDNLYEPENGIRAGVSYLDWLDQRFPQMLSQEQKIYFTLAAYNAGHGHVRDAIALAQRMELDPNQWFGHVEQAMLLLSKPEYYRQSRFGYVRGREPVKYVREIRDRYIGYLGVERNGPPRGGEW</sequence>
<evidence type="ECO:0000259" key="5">
    <source>
        <dbReference type="SMART" id="SM00062"/>
    </source>
</evidence>
<evidence type="ECO:0000256" key="4">
    <source>
        <dbReference type="ARBA" id="ARBA00023237"/>
    </source>
</evidence>
<keyword evidence="3" id="KW-0732">Signal</keyword>
<dbReference type="SUPFAM" id="SSF53955">
    <property type="entry name" value="Lysozyme-like"/>
    <property type="match status" value="1"/>
</dbReference>